<dbReference type="InterPro" id="IPR016152">
    <property type="entry name" value="PTrfase/Anion_transptr"/>
</dbReference>
<dbReference type="Gene3D" id="3.40.930.10">
    <property type="entry name" value="Mannitol-specific EII, Chain A"/>
    <property type="match status" value="1"/>
</dbReference>
<dbReference type="GO" id="GO:0009401">
    <property type="term" value="P:phosphoenolpyruvate-dependent sugar phosphotransferase system"/>
    <property type="evidence" value="ECO:0007669"/>
    <property type="project" value="UniProtKB-KW"/>
</dbReference>
<evidence type="ECO:0000313" key="7">
    <source>
        <dbReference type="EMBL" id="MCR1823955.1"/>
    </source>
</evidence>
<dbReference type="CDD" id="cd00211">
    <property type="entry name" value="PTS_IIA_fru"/>
    <property type="match status" value="1"/>
</dbReference>
<evidence type="ECO:0000256" key="1">
    <source>
        <dbReference type="ARBA" id="ARBA00022448"/>
    </source>
</evidence>
<keyword evidence="4" id="KW-0808">Transferase</keyword>
<dbReference type="EMBL" id="JANKBY010000217">
    <property type="protein sequence ID" value="MCR1823955.1"/>
    <property type="molecule type" value="Genomic_DNA"/>
</dbReference>
<dbReference type="Proteomes" id="UP001140817">
    <property type="component" value="Unassembled WGS sequence"/>
</dbReference>
<dbReference type="AlphaFoldDB" id="A0A9X2MC96"/>
<comment type="caution">
    <text evidence="7">The sequence shown here is derived from an EMBL/GenBank/DDBJ whole genome shotgun (WGS) entry which is preliminary data.</text>
</comment>
<dbReference type="NCBIfam" id="TIGR00848">
    <property type="entry name" value="fruA"/>
    <property type="match status" value="1"/>
</dbReference>
<evidence type="ECO:0000256" key="2">
    <source>
        <dbReference type="ARBA" id="ARBA00022553"/>
    </source>
</evidence>
<dbReference type="Pfam" id="PF00359">
    <property type="entry name" value="PTS_EIIA_2"/>
    <property type="match status" value="1"/>
</dbReference>
<gene>
    <name evidence="7" type="ORF">NSA58_14280</name>
</gene>
<dbReference type="PANTHER" id="PTHR47738:SF2">
    <property type="entry name" value="PTS SYSTEM FRUCTOSE-LIKE EIIA COMPONENT"/>
    <property type="match status" value="1"/>
</dbReference>
<evidence type="ECO:0000256" key="5">
    <source>
        <dbReference type="ARBA" id="ARBA00022683"/>
    </source>
</evidence>
<dbReference type="PROSITE" id="PS00372">
    <property type="entry name" value="PTS_EIIA_TYPE_2_HIS"/>
    <property type="match status" value="1"/>
</dbReference>
<keyword evidence="8" id="KW-1185">Reference proteome</keyword>
<dbReference type="PANTHER" id="PTHR47738">
    <property type="entry name" value="PTS SYSTEM FRUCTOSE-LIKE EIIA COMPONENT-RELATED"/>
    <property type="match status" value="1"/>
</dbReference>
<evidence type="ECO:0000256" key="3">
    <source>
        <dbReference type="ARBA" id="ARBA00022597"/>
    </source>
</evidence>
<keyword evidence="3 7" id="KW-0762">Sugar transport</keyword>
<name>A0A9X2MC96_9FIRM</name>
<evidence type="ECO:0000259" key="6">
    <source>
        <dbReference type="PROSITE" id="PS51094"/>
    </source>
</evidence>
<dbReference type="PROSITE" id="PS51094">
    <property type="entry name" value="PTS_EIIA_TYPE_2"/>
    <property type="match status" value="1"/>
</dbReference>
<keyword evidence="1" id="KW-0813">Transport</keyword>
<dbReference type="GO" id="GO:0016020">
    <property type="term" value="C:membrane"/>
    <property type="evidence" value="ECO:0007669"/>
    <property type="project" value="InterPro"/>
</dbReference>
<sequence length="148" mass="16943">MSIRNIVSNDCINLDIKSMTKKEILEDMIEMLYTKGVVSDKNKFYEDVCLRENEGSTAIGNYIAIPHGNSTYVTKLSIAIGRTNSDVYWEDEYNFPVRFIILFAIPNTEDSKDELRIMAKICRKLGNDDLCKGLLESKNYKEVVEILS</sequence>
<protein>
    <submittedName>
        <fullName evidence="7">PTS sugar transporter subunit IIA</fullName>
    </submittedName>
</protein>
<dbReference type="GO" id="GO:0008982">
    <property type="term" value="F:protein-N(PI)-phosphohistidine-sugar phosphotransferase activity"/>
    <property type="evidence" value="ECO:0007669"/>
    <property type="project" value="InterPro"/>
</dbReference>
<evidence type="ECO:0000313" key="8">
    <source>
        <dbReference type="Proteomes" id="UP001140817"/>
    </source>
</evidence>
<keyword evidence="5" id="KW-0598">Phosphotransferase system</keyword>
<dbReference type="InterPro" id="IPR004715">
    <property type="entry name" value="PTS_IIA_fruc"/>
</dbReference>
<organism evidence="7 8">
    <name type="scientific">Terrisporobacter muris</name>
    <dbReference type="NCBI Taxonomy" id="2963284"/>
    <lineage>
        <taxon>Bacteria</taxon>
        <taxon>Bacillati</taxon>
        <taxon>Bacillota</taxon>
        <taxon>Clostridia</taxon>
        <taxon>Peptostreptococcales</taxon>
        <taxon>Peptostreptococcaceae</taxon>
        <taxon>Terrisporobacter</taxon>
    </lineage>
</organism>
<evidence type="ECO:0000256" key="4">
    <source>
        <dbReference type="ARBA" id="ARBA00022679"/>
    </source>
</evidence>
<dbReference type="SUPFAM" id="SSF55804">
    <property type="entry name" value="Phoshotransferase/anion transport protein"/>
    <property type="match status" value="1"/>
</dbReference>
<keyword evidence="2" id="KW-0597">Phosphoprotein</keyword>
<dbReference type="RefSeq" id="WP_074429135.1">
    <property type="nucleotide sequence ID" value="NZ_JANKBY010000217.1"/>
</dbReference>
<dbReference type="InterPro" id="IPR051541">
    <property type="entry name" value="PTS_SugarTrans_NitroReg"/>
</dbReference>
<feature type="domain" description="PTS EIIA type-2" evidence="6">
    <location>
        <begin position="5"/>
        <end position="148"/>
    </location>
</feature>
<proteinExistence type="predicted"/>
<dbReference type="InterPro" id="IPR002178">
    <property type="entry name" value="PTS_EIIA_type-2_dom"/>
</dbReference>
<accession>A0A9X2MC96</accession>
<reference evidence="7" key="1">
    <citation type="submission" date="2022-07" db="EMBL/GenBank/DDBJ databases">
        <title>Enhanced cultured diversity of the mouse gut microbiota enables custom-made synthetic communities.</title>
        <authorList>
            <person name="Afrizal A."/>
        </authorList>
    </citation>
    <scope>NUCLEOTIDE SEQUENCE</scope>
    <source>
        <strain evidence="7">DSM 29186</strain>
    </source>
</reference>